<evidence type="ECO:0000256" key="3">
    <source>
        <dbReference type="ARBA" id="ARBA00022833"/>
    </source>
</evidence>
<keyword evidence="7" id="KW-1185">Reference proteome</keyword>
<dbReference type="GO" id="GO:0005737">
    <property type="term" value="C:cytoplasm"/>
    <property type="evidence" value="ECO:0007669"/>
    <property type="project" value="TreeGrafter"/>
</dbReference>
<feature type="zinc finger region" description="UBR-type" evidence="4">
    <location>
        <begin position="36"/>
        <end position="121"/>
    </location>
</feature>
<organism evidence="6 7">
    <name type="scientific">Blyttiomyces helicus</name>
    <dbReference type="NCBI Taxonomy" id="388810"/>
    <lineage>
        <taxon>Eukaryota</taxon>
        <taxon>Fungi</taxon>
        <taxon>Fungi incertae sedis</taxon>
        <taxon>Chytridiomycota</taxon>
        <taxon>Chytridiomycota incertae sedis</taxon>
        <taxon>Chytridiomycetes</taxon>
        <taxon>Chytridiomycetes incertae sedis</taxon>
        <taxon>Blyttiomyces</taxon>
    </lineage>
</organism>
<dbReference type="PANTHER" id="PTHR13513">
    <property type="entry name" value="E3 UBIQUITIN-PROTEIN LIGASE UBR7"/>
    <property type="match status" value="1"/>
</dbReference>
<feature type="non-terminal residue" evidence="6">
    <location>
        <position position="153"/>
    </location>
</feature>
<dbReference type="AlphaFoldDB" id="A0A4P9W1U0"/>
<evidence type="ECO:0000259" key="5">
    <source>
        <dbReference type="PROSITE" id="PS51157"/>
    </source>
</evidence>
<evidence type="ECO:0000256" key="1">
    <source>
        <dbReference type="ARBA" id="ARBA00022723"/>
    </source>
</evidence>
<dbReference type="InterPro" id="IPR003126">
    <property type="entry name" value="Znf_UBR"/>
</dbReference>
<proteinExistence type="predicted"/>
<keyword evidence="1" id="KW-0479">Metal-binding</keyword>
<dbReference type="GO" id="GO:0061630">
    <property type="term" value="F:ubiquitin protein ligase activity"/>
    <property type="evidence" value="ECO:0007669"/>
    <property type="project" value="InterPro"/>
</dbReference>
<reference evidence="7" key="1">
    <citation type="journal article" date="2018" name="Nat. Microbiol.">
        <title>Leveraging single-cell genomics to expand the fungal tree of life.</title>
        <authorList>
            <person name="Ahrendt S.R."/>
            <person name="Quandt C.A."/>
            <person name="Ciobanu D."/>
            <person name="Clum A."/>
            <person name="Salamov A."/>
            <person name="Andreopoulos B."/>
            <person name="Cheng J.F."/>
            <person name="Woyke T."/>
            <person name="Pelin A."/>
            <person name="Henrissat B."/>
            <person name="Reynolds N.K."/>
            <person name="Benny G.L."/>
            <person name="Smith M.E."/>
            <person name="James T.Y."/>
            <person name="Grigoriev I.V."/>
        </authorList>
    </citation>
    <scope>NUCLEOTIDE SEQUENCE [LARGE SCALE GENOMIC DNA]</scope>
</reference>
<evidence type="ECO:0000256" key="2">
    <source>
        <dbReference type="ARBA" id="ARBA00022771"/>
    </source>
</evidence>
<dbReference type="OrthoDB" id="5795902at2759"/>
<dbReference type="GO" id="GO:0008270">
    <property type="term" value="F:zinc ion binding"/>
    <property type="evidence" value="ECO:0007669"/>
    <property type="project" value="UniProtKB-KW"/>
</dbReference>
<evidence type="ECO:0000313" key="6">
    <source>
        <dbReference type="EMBL" id="RKO85652.1"/>
    </source>
</evidence>
<accession>A0A4P9W1U0</accession>
<evidence type="ECO:0000313" key="7">
    <source>
        <dbReference type="Proteomes" id="UP000269721"/>
    </source>
</evidence>
<dbReference type="InterPro" id="IPR047506">
    <property type="entry name" value="UBR7-like_UBR-box"/>
</dbReference>
<protein>
    <recommendedName>
        <fullName evidence="5">UBR-type domain-containing protein</fullName>
    </recommendedName>
</protein>
<dbReference type="PROSITE" id="PS51157">
    <property type="entry name" value="ZF_UBR"/>
    <property type="match status" value="1"/>
</dbReference>
<dbReference type="InterPro" id="IPR040204">
    <property type="entry name" value="UBR7"/>
</dbReference>
<dbReference type="CDD" id="cd19677">
    <property type="entry name" value="UBR-box_UBR7"/>
    <property type="match status" value="1"/>
</dbReference>
<keyword evidence="2" id="KW-0863">Zinc-finger</keyword>
<evidence type="ECO:0000256" key="4">
    <source>
        <dbReference type="PROSITE-ProRule" id="PRU00508"/>
    </source>
</evidence>
<dbReference type="EMBL" id="KZ998881">
    <property type="protein sequence ID" value="RKO85652.1"/>
    <property type="molecule type" value="Genomic_DNA"/>
</dbReference>
<name>A0A4P9W1U0_9FUNG</name>
<sequence>MTDEKNEPATLTAVDYLEEQDKLIKEAAETIPGRIDTCSFNKGYVRQQVFSCLTCVADGTDANGVCYGCAVSRGAVLTPFSPASHPKCHTTHDVVELFYKRNFRCDCGTAKINGKCSLQKKTGVLNEKNKYNHNFEGKFCYCRSKYTPESETG</sequence>
<gene>
    <name evidence="6" type="ORF">BDK51DRAFT_34177</name>
</gene>
<dbReference type="PANTHER" id="PTHR13513:SF9">
    <property type="entry name" value="E3 UBIQUITIN-PROTEIN LIGASE UBR7-RELATED"/>
    <property type="match status" value="1"/>
</dbReference>
<dbReference type="Proteomes" id="UP000269721">
    <property type="component" value="Unassembled WGS sequence"/>
</dbReference>
<keyword evidence="3" id="KW-0862">Zinc</keyword>
<dbReference type="SMART" id="SM00396">
    <property type="entry name" value="ZnF_UBR1"/>
    <property type="match status" value="1"/>
</dbReference>
<feature type="domain" description="UBR-type" evidence="5">
    <location>
        <begin position="36"/>
        <end position="121"/>
    </location>
</feature>